<feature type="compositionally biased region" description="Basic and acidic residues" evidence="6">
    <location>
        <begin position="391"/>
        <end position="420"/>
    </location>
</feature>
<dbReference type="Gene3D" id="3.30.730.10">
    <property type="entry name" value="AP2/ERF domain"/>
    <property type="match status" value="1"/>
</dbReference>
<feature type="region of interest" description="Disordered" evidence="6">
    <location>
        <begin position="1"/>
        <end position="25"/>
    </location>
</feature>
<feature type="compositionally biased region" description="Pro residues" evidence="6">
    <location>
        <begin position="566"/>
        <end position="576"/>
    </location>
</feature>
<evidence type="ECO:0000256" key="4">
    <source>
        <dbReference type="ARBA" id="ARBA00023163"/>
    </source>
</evidence>
<name>A0A1Z5KJS2_FISSO</name>
<organism evidence="8 9">
    <name type="scientific">Fistulifera solaris</name>
    <name type="common">Oleaginous diatom</name>
    <dbReference type="NCBI Taxonomy" id="1519565"/>
    <lineage>
        <taxon>Eukaryota</taxon>
        <taxon>Sar</taxon>
        <taxon>Stramenopiles</taxon>
        <taxon>Ochrophyta</taxon>
        <taxon>Bacillariophyta</taxon>
        <taxon>Bacillariophyceae</taxon>
        <taxon>Bacillariophycidae</taxon>
        <taxon>Naviculales</taxon>
        <taxon>Naviculaceae</taxon>
        <taxon>Fistulifera</taxon>
    </lineage>
</organism>
<feature type="compositionally biased region" description="Basic and acidic residues" evidence="6">
    <location>
        <begin position="163"/>
        <end position="182"/>
    </location>
</feature>
<keyword evidence="5" id="KW-0539">Nucleus</keyword>
<proteinExistence type="predicted"/>
<dbReference type="GO" id="GO:0005634">
    <property type="term" value="C:nucleus"/>
    <property type="evidence" value="ECO:0007669"/>
    <property type="project" value="UniProtKB-SubCell"/>
</dbReference>
<sequence length="789" mass="84604">MPTATRRSNKYTTPARSEVAAPSSTNEAVANLVTPSDPIIDVAAIRTAVTSSPLANEHGDSKQVRFGPEDVTESPRQQNTGRGLVSRRGGRYASPGNRSVLMKTHSEDSNSLEKDEQATEYEFQSPNLKRDEVPCLSNEQRQDKSSSASDSTSCFSVSADEATSDHSTENKSLRSPKADEATKPLAPSVDSPKENNFENLPSWEERKVTSPGGPLFTAPTTPSKRNEPSINSSASFEEDRKPEKQSPRERCVQTPTDFALDYGKQNPMSNGSFDTSNVLAWLQSPTANGLFSPGGYGTLLNTPGGPRTPRTPTVSTSFFFSDVASLPRGDTPAAREESASKRKNISSIICISPLSSSKARTGITPPANLKDMFSSPQEKSKARSLPLLSDDTPREDKRRTSQRSASKDPSLDAVHLAERDLMEDEDMSVLLQLASNTPRSAGGTTSSGPVFRSPAGGKGDRSESENLPALQLPMIGGQNGRKPKPGEEFTPPQLGMRSGSGTKSIMSGSARKENESGDSQEDSDNKSPTGTYPMHPTYPGDAPAFYPPAPPGMHGPSGSMRVVVGGPPPSASPPRPGMSTSPHQAASFYDHPYPPPPGMYSQYHHVGYPYQYSHHPPRHMPMYGGHQPPTPVGQDSIPKKGAKKTISKAVKRGPSSPDSKVTKKQRKSPSKTKNKVTPQLEGEDRDKAAASILAVNAASGGKNDKAAALAAAILRGVTMRPSGKWQAQLYFAGKSRYIGVFDSREKAALAYEIAREKLKHGPQEPNGKSTENLVNAARKAAFDGVNEKL</sequence>
<feature type="compositionally biased region" description="Polar residues" evidence="6">
    <location>
        <begin position="218"/>
        <end position="235"/>
    </location>
</feature>
<dbReference type="PROSITE" id="PS51032">
    <property type="entry name" value="AP2_ERF"/>
    <property type="match status" value="1"/>
</dbReference>
<feature type="compositionally biased region" description="Basic residues" evidence="6">
    <location>
        <begin position="640"/>
        <end position="651"/>
    </location>
</feature>
<keyword evidence="3" id="KW-0238">DNA-binding</keyword>
<dbReference type="GO" id="GO:0003677">
    <property type="term" value="F:DNA binding"/>
    <property type="evidence" value="ECO:0007669"/>
    <property type="project" value="UniProtKB-KW"/>
</dbReference>
<keyword evidence="4" id="KW-0804">Transcription</keyword>
<keyword evidence="2" id="KW-0805">Transcription regulation</keyword>
<evidence type="ECO:0000259" key="7">
    <source>
        <dbReference type="PROSITE" id="PS51032"/>
    </source>
</evidence>
<dbReference type="Proteomes" id="UP000198406">
    <property type="component" value="Unassembled WGS sequence"/>
</dbReference>
<keyword evidence="9" id="KW-1185">Reference proteome</keyword>
<feature type="region of interest" description="Disordered" evidence="6">
    <location>
        <begin position="51"/>
        <end position="254"/>
    </location>
</feature>
<dbReference type="InterPro" id="IPR016177">
    <property type="entry name" value="DNA-bd_dom_sf"/>
</dbReference>
<evidence type="ECO:0000313" key="8">
    <source>
        <dbReference type="EMBL" id="GAX26291.1"/>
    </source>
</evidence>
<comment type="caution">
    <text evidence="8">The sequence shown here is derived from an EMBL/GenBank/DDBJ whole genome shotgun (WGS) entry which is preliminary data.</text>
</comment>
<dbReference type="InParanoid" id="A0A1Z5KJS2"/>
<evidence type="ECO:0000313" key="9">
    <source>
        <dbReference type="Proteomes" id="UP000198406"/>
    </source>
</evidence>
<gene>
    <name evidence="8" type="ORF">FisN_16Lh127</name>
</gene>
<evidence type="ECO:0000256" key="1">
    <source>
        <dbReference type="ARBA" id="ARBA00004123"/>
    </source>
</evidence>
<accession>A0A1Z5KJS2</accession>
<evidence type="ECO:0000256" key="5">
    <source>
        <dbReference type="ARBA" id="ARBA00023242"/>
    </source>
</evidence>
<dbReference type="SMART" id="SM00380">
    <property type="entry name" value="AP2"/>
    <property type="match status" value="1"/>
</dbReference>
<evidence type="ECO:0000256" key="3">
    <source>
        <dbReference type="ARBA" id="ARBA00023125"/>
    </source>
</evidence>
<dbReference type="InterPro" id="IPR001471">
    <property type="entry name" value="AP2/ERF_dom"/>
</dbReference>
<dbReference type="AlphaFoldDB" id="A0A1Z5KJS2"/>
<protein>
    <recommendedName>
        <fullName evidence="7">AP2/ERF domain-containing protein</fullName>
    </recommendedName>
</protein>
<feature type="region of interest" description="Disordered" evidence="6">
    <location>
        <begin position="610"/>
        <end position="685"/>
    </location>
</feature>
<feature type="compositionally biased region" description="Basic and acidic residues" evidence="6">
    <location>
        <begin position="237"/>
        <end position="251"/>
    </location>
</feature>
<feature type="compositionally biased region" description="Basic and acidic residues" evidence="6">
    <location>
        <begin position="104"/>
        <end position="117"/>
    </location>
</feature>
<feature type="region of interest" description="Disordered" evidence="6">
    <location>
        <begin position="357"/>
        <end position="596"/>
    </location>
</feature>
<comment type="subcellular location">
    <subcellularLocation>
        <location evidence="1">Nucleus</location>
    </subcellularLocation>
</comment>
<evidence type="ECO:0000256" key="6">
    <source>
        <dbReference type="SAM" id="MobiDB-lite"/>
    </source>
</evidence>
<dbReference type="GO" id="GO:0003700">
    <property type="term" value="F:DNA-binding transcription factor activity"/>
    <property type="evidence" value="ECO:0007669"/>
    <property type="project" value="InterPro"/>
</dbReference>
<feature type="compositionally biased region" description="Basic residues" evidence="6">
    <location>
        <begin position="662"/>
        <end position="674"/>
    </location>
</feature>
<evidence type="ECO:0000256" key="2">
    <source>
        <dbReference type="ARBA" id="ARBA00023015"/>
    </source>
</evidence>
<reference evidence="8 9" key="1">
    <citation type="journal article" date="2015" name="Plant Cell">
        <title>Oil accumulation by the oleaginous diatom Fistulifera solaris as revealed by the genome and transcriptome.</title>
        <authorList>
            <person name="Tanaka T."/>
            <person name="Maeda Y."/>
            <person name="Veluchamy A."/>
            <person name="Tanaka M."/>
            <person name="Abida H."/>
            <person name="Marechal E."/>
            <person name="Bowler C."/>
            <person name="Muto M."/>
            <person name="Sunaga Y."/>
            <person name="Tanaka M."/>
            <person name="Yoshino T."/>
            <person name="Taniguchi T."/>
            <person name="Fukuda Y."/>
            <person name="Nemoto M."/>
            <person name="Matsumoto M."/>
            <person name="Wong P.S."/>
            <person name="Aburatani S."/>
            <person name="Fujibuchi W."/>
        </authorList>
    </citation>
    <scope>NUCLEOTIDE SEQUENCE [LARGE SCALE GENOMIC DNA]</scope>
    <source>
        <strain evidence="8 9">JPCC DA0580</strain>
    </source>
</reference>
<dbReference type="EMBL" id="BDSP01000240">
    <property type="protein sequence ID" value="GAX26291.1"/>
    <property type="molecule type" value="Genomic_DNA"/>
</dbReference>
<feature type="compositionally biased region" description="Low complexity" evidence="6">
    <location>
        <begin position="145"/>
        <end position="158"/>
    </location>
</feature>
<dbReference type="SUPFAM" id="SSF54171">
    <property type="entry name" value="DNA-binding domain"/>
    <property type="match status" value="1"/>
</dbReference>
<feature type="domain" description="AP2/ERF" evidence="7">
    <location>
        <begin position="713"/>
        <end position="768"/>
    </location>
</feature>
<dbReference type="OrthoDB" id="49610at2759"/>
<feature type="compositionally biased region" description="Polar residues" evidence="6">
    <location>
        <begin position="433"/>
        <end position="448"/>
    </location>
</feature>
<dbReference type="InterPro" id="IPR036955">
    <property type="entry name" value="AP2/ERF_dom_sf"/>
</dbReference>